<evidence type="ECO:0000313" key="3">
    <source>
        <dbReference type="Proteomes" id="UP000824469"/>
    </source>
</evidence>
<keyword evidence="3" id="KW-1185">Reference proteome</keyword>
<reference evidence="2 3" key="1">
    <citation type="journal article" date="2021" name="Nat. Plants">
        <title>The Taxus genome provides insights into paclitaxel biosynthesis.</title>
        <authorList>
            <person name="Xiong X."/>
            <person name="Gou J."/>
            <person name="Liao Q."/>
            <person name="Li Y."/>
            <person name="Zhou Q."/>
            <person name="Bi G."/>
            <person name="Li C."/>
            <person name="Du R."/>
            <person name="Wang X."/>
            <person name="Sun T."/>
            <person name="Guo L."/>
            <person name="Liang H."/>
            <person name="Lu P."/>
            <person name="Wu Y."/>
            <person name="Zhang Z."/>
            <person name="Ro D.K."/>
            <person name="Shang Y."/>
            <person name="Huang S."/>
            <person name="Yan J."/>
        </authorList>
    </citation>
    <scope>NUCLEOTIDE SEQUENCE [LARGE SCALE GENOMIC DNA]</scope>
    <source>
        <strain evidence="2">Ta-2019</strain>
    </source>
</reference>
<evidence type="ECO:0000313" key="2">
    <source>
        <dbReference type="EMBL" id="KAH9296427.1"/>
    </source>
</evidence>
<feature type="non-terminal residue" evidence="2">
    <location>
        <position position="1"/>
    </location>
</feature>
<organism evidence="2 3">
    <name type="scientific">Taxus chinensis</name>
    <name type="common">Chinese yew</name>
    <name type="synonym">Taxus wallichiana var. chinensis</name>
    <dbReference type="NCBI Taxonomy" id="29808"/>
    <lineage>
        <taxon>Eukaryota</taxon>
        <taxon>Viridiplantae</taxon>
        <taxon>Streptophyta</taxon>
        <taxon>Embryophyta</taxon>
        <taxon>Tracheophyta</taxon>
        <taxon>Spermatophyta</taxon>
        <taxon>Pinopsida</taxon>
        <taxon>Pinidae</taxon>
        <taxon>Conifers II</taxon>
        <taxon>Cupressales</taxon>
        <taxon>Taxaceae</taxon>
        <taxon>Taxus</taxon>
    </lineage>
</organism>
<dbReference type="AlphaFoldDB" id="A0AA38FCG8"/>
<dbReference type="GO" id="GO:0006364">
    <property type="term" value="P:rRNA processing"/>
    <property type="evidence" value="ECO:0007669"/>
    <property type="project" value="TreeGrafter"/>
</dbReference>
<name>A0AA38FCG8_TAXCH</name>
<proteinExistence type="predicted"/>
<sequence length="64" mass="7057">NKANEAVVPLLPPGKDHPPPLGGLLVEAESVEQARKRFWQLLVPRVSSLLHCCCVMLTNPYPVQ</sequence>
<protein>
    <submittedName>
        <fullName evidence="2">Uncharacterized protein</fullName>
    </submittedName>
</protein>
<gene>
    <name evidence="2" type="ORF">KI387_040015</name>
</gene>
<dbReference type="PANTHER" id="PTHR34105">
    <property type="entry name" value="PROLINE-, GLUTAMIC ACID- AND LEUCINE-RICH PROTEIN 1"/>
    <property type="match status" value="1"/>
</dbReference>
<dbReference type="PANTHER" id="PTHR34105:SF1">
    <property type="entry name" value="PROLINE-, GLUTAMIC ACID- AND LEUCINE-RICH PROTEIN 1"/>
    <property type="match status" value="1"/>
</dbReference>
<dbReference type="EMBL" id="JAHRHJ020000011">
    <property type="protein sequence ID" value="KAH9296427.1"/>
    <property type="molecule type" value="Genomic_DNA"/>
</dbReference>
<dbReference type="GO" id="GO:0005634">
    <property type="term" value="C:nucleus"/>
    <property type="evidence" value="ECO:0007669"/>
    <property type="project" value="TreeGrafter"/>
</dbReference>
<dbReference type="Proteomes" id="UP000824469">
    <property type="component" value="Unassembled WGS sequence"/>
</dbReference>
<evidence type="ECO:0000256" key="1">
    <source>
        <dbReference type="SAM" id="MobiDB-lite"/>
    </source>
</evidence>
<feature type="region of interest" description="Disordered" evidence="1">
    <location>
        <begin position="1"/>
        <end position="21"/>
    </location>
</feature>
<accession>A0AA38FCG8</accession>
<feature type="non-terminal residue" evidence="2">
    <location>
        <position position="64"/>
    </location>
</feature>
<comment type="caution">
    <text evidence="2">The sequence shown here is derived from an EMBL/GenBank/DDBJ whole genome shotgun (WGS) entry which is preliminary data.</text>
</comment>